<keyword evidence="1" id="KW-0472">Membrane</keyword>
<gene>
    <name evidence="2" type="ORF">PMAYCL1PPCAC_16240</name>
</gene>
<dbReference type="Proteomes" id="UP001328107">
    <property type="component" value="Unassembled WGS sequence"/>
</dbReference>
<evidence type="ECO:0000313" key="2">
    <source>
        <dbReference type="EMBL" id="GMR46045.1"/>
    </source>
</evidence>
<keyword evidence="3" id="KW-1185">Reference proteome</keyword>
<protein>
    <submittedName>
        <fullName evidence="2">Uncharacterized protein</fullName>
    </submittedName>
</protein>
<name>A0AAN5CKJ6_9BILA</name>
<evidence type="ECO:0000313" key="3">
    <source>
        <dbReference type="Proteomes" id="UP001328107"/>
    </source>
</evidence>
<evidence type="ECO:0000256" key="1">
    <source>
        <dbReference type="SAM" id="Phobius"/>
    </source>
</evidence>
<feature type="non-terminal residue" evidence="2">
    <location>
        <position position="1"/>
    </location>
</feature>
<comment type="caution">
    <text evidence="2">The sequence shown here is derived from an EMBL/GenBank/DDBJ whole genome shotgun (WGS) entry which is preliminary data.</text>
</comment>
<keyword evidence="1" id="KW-1133">Transmembrane helix</keyword>
<sequence length="75" mass="8434">AERNISVLAYYVLHNEAACTFVVTGITAVCITLSTIILALLTFRALRKHRKQRVANNIAIWHRAESQATSLRPEK</sequence>
<dbReference type="AlphaFoldDB" id="A0AAN5CKJ6"/>
<accession>A0AAN5CKJ6</accession>
<feature type="non-terminal residue" evidence="2">
    <location>
        <position position="75"/>
    </location>
</feature>
<dbReference type="EMBL" id="BTRK01000004">
    <property type="protein sequence ID" value="GMR46045.1"/>
    <property type="molecule type" value="Genomic_DNA"/>
</dbReference>
<organism evidence="2 3">
    <name type="scientific">Pristionchus mayeri</name>
    <dbReference type="NCBI Taxonomy" id="1317129"/>
    <lineage>
        <taxon>Eukaryota</taxon>
        <taxon>Metazoa</taxon>
        <taxon>Ecdysozoa</taxon>
        <taxon>Nematoda</taxon>
        <taxon>Chromadorea</taxon>
        <taxon>Rhabditida</taxon>
        <taxon>Rhabditina</taxon>
        <taxon>Diplogasteromorpha</taxon>
        <taxon>Diplogasteroidea</taxon>
        <taxon>Neodiplogasteridae</taxon>
        <taxon>Pristionchus</taxon>
    </lineage>
</organism>
<feature type="transmembrane region" description="Helical" evidence="1">
    <location>
        <begin position="20"/>
        <end position="43"/>
    </location>
</feature>
<keyword evidence="1" id="KW-0812">Transmembrane</keyword>
<proteinExistence type="predicted"/>
<reference evidence="3" key="1">
    <citation type="submission" date="2022-10" db="EMBL/GenBank/DDBJ databases">
        <title>Genome assembly of Pristionchus species.</title>
        <authorList>
            <person name="Yoshida K."/>
            <person name="Sommer R.J."/>
        </authorList>
    </citation>
    <scope>NUCLEOTIDE SEQUENCE [LARGE SCALE GENOMIC DNA]</scope>
    <source>
        <strain evidence="3">RS5460</strain>
    </source>
</reference>